<feature type="compositionally biased region" description="Acidic residues" evidence="1">
    <location>
        <begin position="263"/>
        <end position="277"/>
    </location>
</feature>
<accession>A0AAE0BKY4</accession>
<proteinExistence type="predicted"/>
<reference evidence="2 3" key="1">
    <citation type="journal article" date="2015" name="Genome Biol. Evol.">
        <title>Comparative Genomics of a Bacterivorous Green Alga Reveals Evolutionary Causalities and Consequences of Phago-Mixotrophic Mode of Nutrition.</title>
        <authorList>
            <person name="Burns J.A."/>
            <person name="Paasch A."/>
            <person name="Narechania A."/>
            <person name="Kim E."/>
        </authorList>
    </citation>
    <scope>NUCLEOTIDE SEQUENCE [LARGE SCALE GENOMIC DNA]</scope>
    <source>
        <strain evidence="2 3">PLY_AMNH</strain>
    </source>
</reference>
<dbReference type="EMBL" id="LGRX02034462">
    <property type="protein sequence ID" value="KAK3237755.1"/>
    <property type="molecule type" value="Genomic_DNA"/>
</dbReference>
<dbReference type="AlphaFoldDB" id="A0AAE0BKY4"/>
<sequence>MNFEKESLFSDDFDDLESEVLGDLSSLEEIPVEDEVMMFDSSDDQDIEPSTSAKDALIEASPYDDAEKFHLVELTALDLAIARTSDGLLDFSEVYGIEKDEDEDRMGAWEPVEVDSEVSSLPTLAYYEVPWTSIETEKNASGSKRYGSVSKFETTTLRTLKAFFIKADDPEHDFNAKLDFRTVVAVDGNAKSVKMSQVQNLELLDLDRAQLRIKADGTLAIVDPLNYRSHDEIIREKDFEELEEREGGGPDGELPEELMKEMEEMEYEPDVPEVDLM</sequence>
<evidence type="ECO:0000313" key="2">
    <source>
        <dbReference type="EMBL" id="KAK3237755.1"/>
    </source>
</evidence>
<name>A0AAE0BKY4_9CHLO</name>
<protein>
    <submittedName>
        <fullName evidence="2">Uncharacterized protein</fullName>
    </submittedName>
</protein>
<comment type="caution">
    <text evidence="2">The sequence shown here is derived from an EMBL/GenBank/DDBJ whole genome shotgun (WGS) entry which is preliminary data.</text>
</comment>
<organism evidence="2 3">
    <name type="scientific">Cymbomonas tetramitiformis</name>
    <dbReference type="NCBI Taxonomy" id="36881"/>
    <lineage>
        <taxon>Eukaryota</taxon>
        <taxon>Viridiplantae</taxon>
        <taxon>Chlorophyta</taxon>
        <taxon>Pyramimonadophyceae</taxon>
        <taxon>Pyramimonadales</taxon>
        <taxon>Pyramimonadaceae</taxon>
        <taxon>Cymbomonas</taxon>
    </lineage>
</organism>
<keyword evidence="3" id="KW-1185">Reference proteome</keyword>
<feature type="region of interest" description="Disordered" evidence="1">
    <location>
        <begin position="238"/>
        <end position="277"/>
    </location>
</feature>
<evidence type="ECO:0000313" key="3">
    <source>
        <dbReference type="Proteomes" id="UP001190700"/>
    </source>
</evidence>
<gene>
    <name evidence="2" type="ORF">CYMTET_52193</name>
</gene>
<dbReference type="Proteomes" id="UP001190700">
    <property type="component" value="Unassembled WGS sequence"/>
</dbReference>
<evidence type="ECO:0000256" key="1">
    <source>
        <dbReference type="SAM" id="MobiDB-lite"/>
    </source>
</evidence>